<dbReference type="Gene3D" id="1.10.1740.10">
    <property type="match status" value="1"/>
</dbReference>
<dbReference type="InterPro" id="IPR036388">
    <property type="entry name" value="WH-like_DNA-bd_sf"/>
</dbReference>
<dbReference type="SUPFAM" id="SSF88946">
    <property type="entry name" value="Sigma2 domain of RNA polymerase sigma factors"/>
    <property type="match status" value="1"/>
</dbReference>
<evidence type="ECO:0000259" key="6">
    <source>
        <dbReference type="Pfam" id="PF08281"/>
    </source>
</evidence>
<keyword evidence="2" id="KW-0805">Transcription regulation</keyword>
<keyword evidence="3" id="KW-0731">Sigma factor</keyword>
<evidence type="ECO:0000256" key="5">
    <source>
        <dbReference type="SAM" id="MobiDB-lite"/>
    </source>
</evidence>
<evidence type="ECO:0000313" key="8">
    <source>
        <dbReference type="EMBL" id="RKM95353.1"/>
    </source>
</evidence>
<dbReference type="AlphaFoldDB" id="A0A420V2X9"/>
<protein>
    <submittedName>
        <fullName evidence="8">RNA polymerase subunit sigma-24</fullName>
    </submittedName>
</protein>
<comment type="caution">
    <text evidence="8">The sequence shown here is derived from an EMBL/GenBank/DDBJ whole genome shotgun (WGS) entry which is preliminary data.</text>
</comment>
<dbReference type="SUPFAM" id="SSF88659">
    <property type="entry name" value="Sigma3 and sigma4 domains of RNA polymerase sigma factors"/>
    <property type="match status" value="1"/>
</dbReference>
<accession>A0A420V2X9</accession>
<feature type="compositionally biased region" description="Low complexity" evidence="5">
    <location>
        <begin position="50"/>
        <end position="63"/>
    </location>
</feature>
<comment type="similarity">
    <text evidence="1">Belongs to the sigma-70 factor family. ECF subfamily.</text>
</comment>
<evidence type="ECO:0000256" key="4">
    <source>
        <dbReference type="ARBA" id="ARBA00023163"/>
    </source>
</evidence>
<evidence type="ECO:0000313" key="9">
    <source>
        <dbReference type="Proteomes" id="UP000028058"/>
    </source>
</evidence>
<organism evidence="8 9">
    <name type="scientific">Streptomyces xinghaiensis</name>
    <dbReference type="NCBI Taxonomy" id="1038928"/>
    <lineage>
        <taxon>Bacteria</taxon>
        <taxon>Bacillati</taxon>
        <taxon>Actinomycetota</taxon>
        <taxon>Actinomycetes</taxon>
        <taxon>Kitasatosporales</taxon>
        <taxon>Streptomycetaceae</taxon>
        <taxon>Streptomyces</taxon>
    </lineage>
</organism>
<dbReference type="Gene3D" id="1.10.10.10">
    <property type="entry name" value="Winged helix-like DNA-binding domain superfamily/Winged helix DNA-binding domain"/>
    <property type="match status" value="1"/>
</dbReference>
<dbReference type="Pfam" id="PF20239">
    <property type="entry name" value="DUF6596"/>
    <property type="match status" value="1"/>
</dbReference>
<dbReference type="GO" id="GO:0006352">
    <property type="term" value="P:DNA-templated transcription initiation"/>
    <property type="evidence" value="ECO:0007669"/>
    <property type="project" value="InterPro"/>
</dbReference>
<dbReference type="PANTHER" id="PTHR47756">
    <property type="entry name" value="BLL6612 PROTEIN-RELATED"/>
    <property type="match status" value="1"/>
</dbReference>
<dbReference type="PANTHER" id="PTHR47756:SF2">
    <property type="entry name" value="BLL6612 PROTEIN"/>
    <property type="match status" value="1"/>
</dbReference>
<dbReference type="EMBL" id="JNAD02000006">
    <property type="protein sequence ID" value="RKM95353.1"/>
    <property type="molecule type" value="Genomic_DNA"/>
</dbReference>
<dbReference type="GO" id="GO:0003677">
    <property type="term" value="F:DNA binding"/>
    <property type="evidence" value="ECO:0007669"/>
    <property type="project" value="InterPro"/>
</dbReference>
<dbReference type="InterPro" id="IPR013249">
    <property type="entry name" value="RNA_pol_sigma70_r4_t2"/>
</dbReference>
<keyword evidence="4" id="KW-0804">Transcription</keyword>
<dbReference type="InterPro" id="IPR013324">
    <property type="entry name" value="RNA_pol_sigma_r3/r4-like"/>
</dbReference>
<evidence type="ECO:0000256" key="2">
    <source>
        <dbReference type="ARBA" id="ARBA00023015"/>
    </source>
</evidence>
<dbReference type="Proteomes" id="UP000028058">
    <property type="component" value="Unassembled WGS sequence"/>
</dbReference>
<evidence type="ECO:0000259" key="7">
    <source>
        <dbReference type="Pfam" id="PF20239"/>
    </source>
</evidence>
<keyword evidence="9" id="KW-1185">Reference proteome</keyword>
<reference evidence="8 9" key="1">
    <citation type="journal article" date="2014" name="Genome Announc.">
        <title>Draft Genome Sequence of Streptomyces fradiae ATCC 19609, a Strain Highly Sensitive to Antibiotics.</title>
        <authorList>
            <person name="Bekker O.B."/>
            <person name="Klimina K.M."/>
            <person name="Vatlin A.A."/>
            <person name="Zakharevich N.V."/>
            <person name="Kasianov A.S."/>
            <person name="Danilenko V.N."/>
        </authorList>
    </citation>
    <scope>NUCLEOTIDE SEQUENCE [LARGE SCALE GENOMIC DNA]</scope>
    <source>
        <strain evidence="8 9">ATCC 19609</strain>
    </source>
</reference>
<dbReference type="Pfam" id="PF08281">
    <property type="entry name" value="Sigma70_r4_2"/>
    <property type="match status" value="1"/>
</dbReference>
<proteinExistence type="inferred from homology"/>
<evidence type="ECO:0000256" key="3">
    <source>
        <dbReference type="ARBA" id="ARBA00023082"/>
    </source>
</evidence>
<feature type="region of interest" description="Disordered" evidence="5">
    <location>
        <begin position="44"/>
        <end position="74"/>
    </location>
</feature>
<sequence>MNEVLLRSLIPGVIAILVRRGADFAAAEDAVQDALVEALRTWPADGSANSPRSGDASGSSGSSGSPGGGRPVRDPKGWLVTVAWRRFLDAARADAARRRREDLLDEEPAPGAAPAVDDTLQLYFLCAHPSLTPSSAVALTLRAVGGLTTRQIARAYLVPEATMAQRISRAKRTVSGVRFDRPGDVATVLRVLYLVFNEGYSGDVDLAAEAIRLTRQLAAAIDHPEVAGLLALMLLHHARRAARTAPDGSLVPLAEQDRGRWDTASIAEGIGILRAALARDRLGEFQAQAAVAALHADAPTAGETDWVQIVEWYDELVRLNDSPVVRLNRAVAVGEADGPRAGLAALAAVDAASSASSSNRGHRIPRYTAVAAYLHERDGDLATAARLYAEAARQAPNLAERDHLTRQAARLNARR</sequence>
<gene>
    <name evidence="8" type="ORF">SFRA_014895</name>
</gene>
<feature type="domain" description="RNA polymerase sigma factor 70 region 4 type 2" evidence="6">
    <location>
        <begin position="123"/>
        <end position="173"/>
    </location>
</feature>
<feature type="domain" description="DUF6596" evidence="7">
    <location>
        <begin position="186"/>
        <end position="276"/>
    </location>
</feature>
<dbReference type="InterPro" id="IPR013325">
    <property type="entry name" value="RNA_pol_sigma_r2"/>
</dbReference>
<dbReference type="InterPro" id="IPR046531">
    <property type="entry name" value="DUF6596"/>
</dbReference>
<dbReference type="GO" id="GO:0016987">
    <property type="term" value="F:sigma factor activity"/>
    <property type="evidence" value="ECO:0007669"/>
    <property type="project" value="UniProtKB-KW"/>
</dbReference>
<dbReference type="OrthoDB" id="9780299at2"/>
<evidence type="ECO:0000256" key="1">
    <source>
        <dbReference type="ARBA" id="ARBA00010641"/>
    </source>
</evidence>
<dbReference type="RefSeq" id="WP_043460628.1">
    <property type="nucleotide sequence ID" value="NZ_CP134822.1"/>
</dbReference>
<name>A0A420V2X9_9ACTN</name>